<name>A0A8S5T387_9CAUD</name>
<protein>
    <submittedName>
        <fullName evidence="1">Uncharacterized protein</fullName>
    </submittedName>
</protein>
<sequence length="49" mass="5640">MLLFFNLFNLLYIIRNPPALVTLSASRSDYGKIPEPYWENPIVVLGKSQ</sequence>
<dbReference type="EMBL" id="BK032734">
    <property type="protein sequence ID" value="DAF57576.1"/>
    <property type="molecule type" value="Genomic_DNA"/>
</dbReference>
<organism evidence="1">
    <name type="scientific">Myoviridae sp. ctqfO1</name>
    <dbReference type="NCBI Taxonomy" id="2827710"/>
    <lineage>
        <taxon>Viruses</taxon>
        <taxon>Duplodnaviria</taxon>
        <taxon>Heunggongvirae</taxon>
        <taxon>Uroviricota</taxon>
        <taxon>Caudoviricetes</taxon>
    </lineage>
</organism>
<proteinExistence type="predicted"/>
<evidence type="ECO:0000313" key="1">
    <source>
        <dbReference type="EMBL" id="DAF57576.1"/>
    </source>
</evidence>
<reference evidence="1" key="1">
    <citation type="journal article" date="2021" name="Proc. Natl. Acad. Sci. U.S.A.">
        <title>A Catalog of Tens of Thousands of Viruses from Human Metagenomes Reveals Hidden Associations with Chronic Diseases.</title>
        <authorList>
            <person name="Tisza M.J."/>
            <person name="Buck C.B."/>
        </authorList>
    </citation>
    <scope>NUCLEOTIDE SEQUENCE</scope>
    <source>
        <strain evidence="1">CtqfO1</strain>
    </source>
</reference>
<accession>A0A8S5T387</accession>